<evidence type="ECO:0000313" key="7">
    <source>
        <dbReference type="EMBL" id="KAK3733763.1"/>
    </source>
</evidence>
<sequence length="323" mass="36516">MGTKAGGCLFRIGYTLYSRTRIGYYYHQKDITKAREKFGDEGHTQITHFDYGNLRVVPIPMVSDNYAYLVQDRKNNKAIVVDPGHAGPVHKVLTQMGIQPDAILVTHKHWDHSGGNRELKQAFPQVPIYGSATDSVPDITRRLNDGDKIEFGDLKFRIMSTPGHTVGHIVYILDGREFGTEDSLFSGDCLFLGGCGRMFEAPSSVMLTSLDKLAGLDGNTKLWPGHEYAVDNLEFAHHIDPDNEKAKNKLDWAKEKRENKQCTCPSTIDEERSYNPFMRTAEESILRSLGIVGDGEFQQPSNETRAKALMEIRQRKDQFKYKL</sequence>
<dbReference type="InterPro" id="IPR001279">
    <property type="entry name" value="Metallo-B-lactamas"/>
</dbReference>
<evidence type="ECO:0000256" key="3">
    <source>
        <dbReference type="ARBA" id="ARBA00022723"/>
    </source>
</evidence>
<evidence type="ECO:0000313" key="8">
    <source>
        <dbReference type="Proteomes" id="UP001283361"/>
    </source>
</evidence>
<name>A0AAE0Y606_9GAST</name>
<evidence type="ECO:0000256" key="1">
    <source>
        <dbReference type="ARBA" id="ARBA00001947"/>
    </source>
</evidence>
<dbReference type="Proteomes" id="UP001283361">
    <property type="component" value="Unassembled WGS sequence"/>
</dbReference>
<dbReference type="GO" id="GO:0005739">
    <property type="term" value="C:mitochondrion"/>
    <property type="evidence" value="ECO:0007669"/>
    <property type="project" value="TreeGrafter"/>
</dbReference>
<reference evidence="7" key="1">
    <citation type="journal article" date="2023" name="G3 (Bethesda)">
        <title>A reference genome for the long-term kleptoplast-retaining sea slug Elysia crispata morphotype clarki.</title>
        <authorList>
            <person name="Eastman K.E."/>
            <person name="Pendleton A.L."/>
            <person name="Shaikh M.A."/>
            <person name="Suttiyut T."/>
            <person name="Ogas R."/>
            <person name="Tomko P."/>
            <person name="Gavelis G."/>
            <person name="Widhalm J.R."/>
            <person name="Wisecaver J.H."/>
        </authorList>
    </citation>
    <scope>NUCLEOTIDE SEQUENCE</scope>
    <source>
        <strain evidence="7">ECLA1</strain>
    </source>
</reference>
<evidence type="ECO:0000256" key="5">
    <source>
        <dbReference type="ARBA" id="ARBA00022833"/>
    </source>
</evidence>
<keyword evidence="4" id="KW-0378">Hydrolase</keyword>
<dbReference type="PIRSF" id="PIRSF005457">
    <property type="entry name" value="Glx"/>
    <property type="match status" value="1"/>
</dbReference>
<organism evidence="7 8">
    <name type="scientific">Elysia crispata</name>
    <name type="common">lettuce slug</name>
    <dbReference type="NCBI Taxonomy" id="231223"/>
    <lineage>
        <taxon>Eukaryota</taxon>
        <taxon>Metazoa</taxon>
        <taxon>Spiralia</taxon>
        <taxon>Lophotrochozoa</taxon>
        <taxon>Mollusca</taxon>
        <taxon>Gastropoda</taxon>
        <taxon>Heterobranchia</taxon>
        <taxon>Euthyneura</taxon>
        <taxon>Panpulmonata</taxon>
        <taxon>Sacoglossa</taxon>
        <taxon>Placobranchoidea</taxon>
        <taxon>Plakobranchidae</taxon>
        <taxon>Elysia</taxon>
    </lineage>
</organism>
<dbReference type="HAMAP" id="MF_01374">
    <property type="entry name" value="Glyoxalase_2"/>
    <property type="match status" value="1"/>
</dbReference>
<protein>
    <recommendedName>
        <fullName evidence="6">Metallo-beta-lactamase domain-containing protein</fullName>
    </recommendedName>
</protein>
<evidence type="ECO:0000256" key="4">
    <source>
        <dbReference type="ARBA" id="ARBA00022801"/>
    </source>
</evidence>
<comment type="cofactor">
    <cofactor evidence="1">
        <name>Zn(2+)</name>
        <dbReference type="ChEBI" id="CHEBI:29105"/>
    </cofactor>
</comment>
<dbReference type="SUPFAM" id="SSF56281">
    <property type="entry name" value="Metallo-hydrolase/oxidoreductase"/>
    <property type="match status" value="1"/>
</dbReference>
<keyword evidence="5" id="KW-0862">Zinc</keyword>
<dbReference type="CDD" id="cd07723">
    <property type="entry name" value="hydroxyacylglutathione_hydrolase_MBL-fold"/>
    <property type="match status" value="1"/>
</dbReference>
<proteinExistence type="inferred from homology"/>
<dbReference type="Gene3D" id="3.60.15.10">
    <property type="entry name" value="Ribonuclease Z/Hydroxyacylglutathione hydrolase-like"/>
    <property type="match status" value="1"/>
</dbReference>
<accession>A0AAE0Y606</accession>
<evidence type="ECO:0000259" key="6">
    <source>
        <dbReference type="SMART" id="SM00849"/>
    </source>
</evidence>
<dbReference type="PANTHER" id="PTHR11935:SF116">
    <property type="entry name" value="HYDROLASE PNKD-RELATED"/>
    <property type="match status" value="1"/>
</dbReference>
<dbReference type="InterPro" id="IPR032282">
    <property type="entry name" value="HAGH_C"/>
</dbReference>
<dbReference type="GO" id="GO:0046872">
    <property type="term" value="F:metal ion binding"/>
    <property type="evidence" value="ECO:0007669"/>
    <property type="project" value="UniProtKB-KW"/>
</dbReference>
<dbReference type="AlphaFoldDB" id="A0AAE0Y606"/>
<dbReference type="GO" id="GO:0004416">
    <property type="term" value="F:hydroxyacylglutathione hydrolase activity"/>
    <property type="evidence" value="ECO:0007669"/>
    <property type="project" value="InterPro"/>
</dbReference>
<dbReference type="InterPro" id="IPR017782">
    <property type="entry name" value="Hydroxyacylglutathione_Hdrlase"/>
</dbReference>
<comment type="similarity">
    <text evidence="2">Belongs to the metallo-beta-lactamase superfamily. Glyoxalase II family.</text>
</comment>
<keyword evidence="3" id="KW-0479">Metal-binding</keyword>
<dbReference type="GO" id="GO:0019243">
    <property type="term" value="P:methylglyoxal catabolic process to D-lactate via S-lactoyl-glutathione"/>
    <property type="evidence" value="ECO:0007669"/>
    <property type="project" value="InterPro"/>
</dbReference>
<dbReference type="SMART" id="SM00849">
    <property type="entry name" value="Lactamase_B"/>
    <property type="match status" value="1"/>
</dbReference>
<feature type="domain" description="Metallo-beta-lactamase" evidence="6">
    <location>
        <begin position="64"/>
        <end position="226"/>
    </location>
</feature>
<evidence type="ECO:0000256" key="2">
    <source>
        <dbReference type="ARBA" id="ARBA00006759"/>
    </source>
</evidence>
<dbReference type="InterPro" id="IPR036866">
    <property type="entry name" value="RibonucZ/Hydroxyglut_hydro"/>
</dbReference>
<dbReference type="Pfam" id="PF00753">
    <property type="entry name" value="Lactamase_B"/>
    <property type="match status" value="1"/>
</dbReference>
<keyword evidence="8" id="KW-1185">Reference proteome</keyword>
<dbReference type="EMBL" id="JAWDGP010006885">
    <property type="protein sequence ID" value="KAK3733763.1"/>
    <property type="molecule type" value="Genomic_DNA"/>
</dbReference>
<dbReference type="InterPro" id="IPR035680">
    <property type="entry name" value="Clx_II_MBL"/>
</dbReference>
<gene>
    <name evidence="7" type="ORF">RRG08_026875</name>
</gene>
<comment type="caution">
    <text evidence="7">The sequence shown here is derived from an EMBL/GenBank/DDBJ whole genome shotgun (WGS) entry which is preliminary data.</text>
</comment>
<dbReference type="PANTHER" id="PTHR11935">
    <property type="entry name" value="BETA LACTAMASE DOMAIN"/>
    <property type="match status" value="1"/>
</dbReference>
<dbReference type="NCBIfam" id="TIGR03413">
    <property type="entry name" value="GSH_gloB"/>
    <property type="match status" value="1"/>
</dbReference>
<dbReference type="Pfam" id="PF16123">
    <property type="entry name" value="HAGH_C"/>
    <property type="match status" value="1"/>
</dbReference>